<comment type="similarity">
    <text evidence="1">Belongs to the aldo/keto reductase family.</text>
</comment>
<name>A0ABR1YRD1_9PEZI</name>
<dbReference type="CDD" id="cd19079">
    <property type="entry name" value="AKR_EcYajO-like"/>
    <property type="match status" value="1"/>
</dbReference>
<keyword evidence="2" id="KW-0521">NADP</keyword>
<dbReference type="Pfam" id="PF00248">
    <property type="entry name" value="Aldo_ket_red"/>
    <property type="match status" value="1"/>
</dbReference>
<dbReference type="InterPro" id="IPR023210">
    <property type="entry name" value="NADP_OxRdtase_dom"/>
</dbReference>
<dbReference type="SUPFAM" id="SSF51430">
    <property type="entry name" value="NAD(P)-linked oxidoreductase"/>
    <property type="match status" value="1"/>
</dbReference>
<proteinExistence type="inferred from homology"/>
<keyword evidence="6" id="KW-1185">Reference proteome</keyword>
<reference evidence="5 6" key="1">
    <citation type="submission" date="2024-04" db="EMBL/GenBank/DDBJ databases">
        <title>Phyllosticta paracitricarpa is synonymous to the EU quarantine fungus P. citricarpa based on phylogenomic analyses.</title>
        <authorList>
            <consortium name="Lawrence Berkeley National Laboratory"/>
            <person name="Van Ingen-Buijs V.A."/>
            <person name="Van Westerhoven A.C."/>
            <person name="Haridas S."/>
            <person name="Skiadas P."/>
            <person name="Martin F."/>
            <person name="Groenewald J.Z."/>
            <person name="Crous P.W."/>
            <person name="Seidl M.F."/>
        </authorList>
    </citation>
    <scope>NUCLEOTIDE SEQUENCE [LARGE SCALE GENOMIC DNA]</scope>
    <source>
        <strain evidence="5 6">CBS 123374</strain>
    </source>
</reference>
<evidence type="ECO:0000313" key="5">
    <source>
        <dbReference type="EMBL" id="KAK8236002.1"/>
    </source>
</evidence>
<dbReference type="InterPro" id="IPR036812">
    <property type="entry name" value="NAD(P)_OxRdtase_dom_sf"/>
</dbReference>
<dbReference type="Proteomes" id="UP001492380">
    <property type="component" value="Unassembled WGS sequence"/>
</dbReference>
<keyword evidence="3" id="KW-0560">Oxidoreductase</keyword>
<evidence type="ECO:0000256" key="1">
    <source>
        <dbReference type="ARBA" id="ARBA00007905"/>
    </source>
</evidence>
<feature type="domain" description="NADP-dependent oxidoreductase" evidence="4">
    <location>
        <begin position="46"/>
        <end position="358"/>
    </location>
</feature>
<sequence length="370" mass="41442">MASSNNHTNNISSTNSLPPSLAASLASTKVAYKQLGRSGLRVSVPILGAMSIGHKAWQPWVVDDEAAVHRLLGGAFDRGLNTWDTANVYSNGESEALIGRALRALDIPRHKVVLLSKCCGYVGESPDVNNIRFPQMKTTRDYVNQGGLSRTAIFTAVDASLERLQTDYLDLLQIHRFDPTVPVEETMEALHDLVKSGKVRYIGASSMWTYQFAQMQFCAEKRGWTKFVSMQNHYSLCYREEEREMNKFCAETGVGLIPWAPLYRGHLARPIDQGNTERARESLRTGRWKDMTGADPEIVTRVQQLAERKGWKMSQVALAWVIQKGTIPIVGFSNLERIDEAVAVTGKELTEEEMRWLEEPYVPKAIVGHS</sequence>
<gene>
    <name evidence="5" type="ORF">HDK90DRAFT_414431</name>
</gene>
<evidence type="ECO:0000259" key="4">
    <source>
        <dbReference type="Pfam" id="PF00248"/>
    </source>
</evidence>
<accession>A0ABR1YRD1</accession>
<dbReference type="Gene3D" id="3.20.20.100">
    <property type="entry name" value="NADP-dependent oxidoreductase domain"/>
    <property type="match status" value="1"/>
</dbReference>
<dbReference type="InterPro" id="IPR050523">
    <property type="entry name" value="AKR_Detox_Biosynth"/>
</dbReference>
<dbReference type="EMBL" id="JBBWRZ010000005">
    <property type="protein sequence ID" value="KAK8236002.1"/>
    <property type="molecule type" value="Genomic_DNA"/>
</dbReference>
<evidence type="ECO:0000313" key="6">
    <source>
        <dbReference type="Proteomes" id="UP001492380"/>
    </source>
</evidence>
<protein>
    <submittedName>
        <fullName evidence="5">Aldo-keto reductase</fullName>
    </submittedName>
</protein>
<comment type="caution">
    <text evidence="5">The sequence shown here is derived from an EMBL/GenBank/DDBJ whole genome shotgun (WGS) entry which is preliminary data.</text>
</comment>
<dbReference type="PANTHER" id="PTHR43364">
    <property type="entry name" value="NADH-SPECIFIC METHYLGLYOXAL REDUCTASE-RELATED"/>
    <property type="match status" value="1"/>
</dbReference>
<evidence type="ECO:0000256" key="3">
    <source>
        <dbReference type="ARBA" id="ARBA00023002"/>
    </source>
</evidence>
<dbReference type="PANTHER" id="PTHR43364:SF9">
    <property type="entry name" value="OXIDOREDUCTASE"/>
    <property type="match status" value="1"/>
</dbReference>
<organism evidence="5 6">
    <name type="scientific">Phyllosticta capitalensis</name>
    <dbReference type="NCBI Taxonomy" id="121624"/>
    <lineage>
        <taxon>Eukaryota</taxon>
        <taxon>Fungi</taxon>
        <taxon>Dikarya</taxon>
        <taxon>Ascomycota</taxon>
        <taxon>Pezizomycotina</taxon>
        <taxon>Dothideomycetes</taxon>
        <taxon>Dothideomycetes incertae sedis</taxon>
        <taxon>Botryosphaeriales</taxon>
        <taxon>Phyllostictaceae</taxon>
        <taxon>Phyllosticta</taxon>
    </lineage>
</organism>
<evidence type="ECO:0000256" key="2">
    <source>
        <dbReference type="ARBA" id="ARBA00022857"/>
    </source>
</evidence>